<dbReference type="PROSITE" id="PS50103">
    <property type="entry name" value="ZF_C3H1"/>
    <property type="match status" value="1"/>
</dbReference>
<gene>
    <name evidence="8" type="ORF">KK1_014228</name>
</gene>
<dbReference type="GO" id="GO:0003677">
    <property type="term" value="F:DNA binding"/>
    <property type="evidence" value="ECO:0007669"/>
    <property type="project" value="UniProtKB-KW"/>
</dbReference>
<sequence length="331" mass="37621">MSSVCPEHKFQLQLLSLEKYNRDNDTPPRKLLTQRATVYDGGHYDYDSDDDSGDPYASDEFRMYEFKVRLCMRSRSHDWTDCPFQHPGEKARRRDPRRYHYSGSVCPEFRRGNCSRGDACEFSHGVFESWLHPDRYRTEACKDGKNCKRKVCFFAHTPRQLRVLPLDNDNNIRNQKCSIMTPHSNNNNNHGCLFCQCSSSTCSPTSTLFGVSHFSPTLSPSSPSSPTRFETDDPHESVVKDVLYDIVSSMDGLNFGEASPVSASKPRNLSWLNVSELDVSENQQQFIFSPTITAGGRFSNNGNGRYLREESGVVADDVIAPDLAWVNDLLR</sequence>
<dbReference type="Gene3D" id="3.30.1370.210">
    <property type="match status" value="1"/>
</dbReference>
<dbReference type="InterPro" id="IPR000571">
    <property type="entry name" value="Znf_CCCH"/>
</dbReference>
<evidence type="ECO:0000313" key="9">
    <source>
        <dbReference type="Proteomes" id="UP000075243"/>
    </source>
</evidence>
<feature type="domain" description="C3H1-type" evidence="7">
    <location>
        <begin position="101"/>
        <end position="127"/>
    </location>
</feature>
<dbReference type="Pfam" id="PF18044">
    <property type="entry name" value="zf-CCCH_4"/>
    <property type="match status" value="1"/>
</dbReference>
<evidence type="ECO:0000256" key="2">
    <source>
        <dbReference type="ARBA" id="ARBA00022737"/>
    </source>
</evidence>
<reference evidence="8 9" key="1">
    <citation type="journal article" date="2012" name="Nat. Biotechnol.">
        <title>Draft genome sequence of pigeonpea (Cajanus cajan), an orphan legume crop of resource-poor farmers.</title>
        <authorList>
            <person name="Varshney R.K."/>
            <person name="Chen W."/>
            <person name="Li Y."/>
            <person name="Bharti A.K."/>
            <person name="Saxena R.K."/>
            <person name="Schlueter J.A."/>
            <person name="Donoghue M.T."/>
            <person name="Azam S."/>
            <person name="Fan G."/>
            <person name="Whaley A.M."/>
            <person name="Farmer A.D."/>
            <person name="Sheridan J."/>
            <person name="Iwata A."/>
            <person name="Tuteja R."/>
            <person name="Penmetsa R.V."/>
            <person name="Wu W."/>
            <person name="Upadhyaya H.D."/>
            <person name="Yang S.P."/>
            <person name="Shah T."/>
            <person name="Saxena K.B."/>
            <person name="Michael T."/>
            <person name="McCombie W.R."/>
            <person name="Yang B."/>
            <person name="Zhang G."/>
            <person name="Yang H."/>
            <person name="Wang J."/>
            <person name="Spillane C."/>
            <person name="Cook D.R."/>
            <person name="May G.D."/>
            <person name="Xu X."/>
            <person name="Jackson S.A."/>
        </authorList>
    </citation>
    <scope>NUCLEOTIDE SEQUENCE [LARGE SCALE GENOMIC DNA]</scope>
    <source>
        <strain evidence="9">cv. Asha</strain>
    </source>
</reference>
<dbReference type="EMBL" id="CM003612">
    <property type="protein sequence ID" value="KYP58806.1"/>
    <property type="molecule type" value="Genomic_DNA"/>
</dbReference>
<evidence type="ECO:0000256" key="4">
    <source>
        <dbReference type="ARBA" id="ARBA00022833"/>
    </source>
</evidence>
<keyword evidence="1 6" id="KW-0479">Metal-binding</keyword>
<evidence type="ECO:0000256" key="3">
    <source>
        <dbReference type="ARBA" id="ARBA00022771"/>
    </source>
</evidence>
<dbReference type="PANTHER" id="PTHR14493">
    <property type="entry name" value="UNKEMPT FAMILY MEMBER"/>
    <property type="match status" value="1"/>
</dbReference>
<keyword evidence="4 6" id="KW-0862">Zinc</keyword>
<evidence type="ECO:0000256" key="5">
    <source>
        <dbReference type="ARBA" id="ARBA00023125"/>
    </source>
</evidence>
<dbReference type="PANTHER" id="PTHR14493:SF90">
    <property type="entry name" value="ZINC FINGER CCCH DOMAIN-CONTAINING PROTEIN 2"/>
    <property type="match status" value="1"/>
</dbReference>
<name>A0A151SVJ4_CAJCA</name>
<protein>
    <submittedName>
        <fullName evidence="8">Zinc finger CCCH domain-containing protein 2</fullName>
    </submittedName>
</protein>
<organism evidence="8 9">
    <name type="scientific">Cajanus cajan</name>
    <name type="common">Pigeon pea</name>
    <name type="synonym">Cajanus indicus</name>
    <dbReference type="NCBI Taxonomy" id="3821"/>
    <lineage>
        <taxon>Eukaryota</taxon>
        <taxon>Viridiplantae</taxon>
        <taxon>Streptophyta</taxon>
        <taxon>Embryophyta</taxon>
        <taxon>Tracheophyta</taxon>
        <taxon>Spermatophyta</taxon>
        <taxon>Magnoliopsida</taxon>
        <taxon>eudicotyledons</taxon>
        <taxon>Gunneridae</taxon>
        <taxon>Pentapetalae</taxon>
        <taxon>rosids</taxon>
        <taxon>fabids</taxon>
        <taxon>Fabales</taxon>
        <taxon>Fabaceae</taxon>
        <taxon>Papilionoideae</taxon>
        <taxon>50 kb inversion clade</taxon>
        <taxon>NPAAA clade</taxon>
        <taxon>indigoferoid/millettioid clade</taxon>
        <taxon>Phaseoleae</taxon>
        <taxon>Cajanus</taxon>
    </lineage>
</organism>
<dbReference type="GO" id="GO:0006355">
    <property type="term" value="P:regulation of DNA-templated transcription"/>
    <property type="evidence" value="ECO:0007669"/>
    <property type="project" value="UniProtKB-ARBA"/>
</dbReference>
<dbReference type="Proteomes" id="UP000075243">
    <property type="component" value="Chromosome 10"/>
</dbReference>
<dbReference type="InterPro" id="IPR041367">
    <property type="entry name" value="Znf-CCCH_4"/>
</dbReference>
<dbReference type="FunFam" id="3.30.1370.210:FF:000009">
    <property type="entry name" value="Zinc finger CCCH domain-containing protein 66"/>
    <property type="match status" value="1"/>
</dbReference>
<feature type="zinc finger region" description="C3H1-type" evidence="6">
    <location>
        <begin position="101"/>
        <end position="127"/>
    </location>
</feature>
<dbReference type="OMA" id="FSELMCS"/>
<dbReference type="STRING" id="3821.A0A151SVJ4"/>
<dbReference type="Pfam" id="PF25512">
    <property type="entry name" value="zf-CCCH_AtC3H23"/>
    <property type="match status" value="1"/>
</dbReference>
<evidence type="ECO:0000256" key="6">
    <source>
        <dbReference type="PROSITE-ProRule" id="PRU00723"/>
    </source>
</evidence>
<evidence type="ECO:0000256" key="1">
    <source>
        <dbReference type="ARBA" id="ARBA00022723"/>
    </source>
</evidence>
<keyword evidence="3 6" id="KW-0863">Zinc-finger</keyword>
<dbReference type="SMART" id="SM00356">
    <property type="entry name" value="ZnF_C3H1"/>
    <property type="match status" value="2"/>
</dbReference>
<dbReference type="GO" id="GO:0008270">
    <property type="term" value="F:zinc ion binding"/>
    <property type="evidence" value="ECO:0007669"/>
    <property type="project" value="UniProtKB-KW"/>
</dbReference>
<proteinExistence type="predicted"/>
<keyword evidence="9" id="KW-1185">Reference proteome</keyword>
<evidence type="ECO:0000313" key="8">
    <source>
        <dbReference type="EMBL" id="KYP58806.1"/>
    </source>
</evidence>
<keyword evidence="5" id="KW-0238">DNA-binding</keyword>
<dbReference type="OrthoDB" id="410307at2759"/>
<dbReference type="AlphaFoldDB" id="A0A151SVJ4"/>
<dbReference type="InterPro" id="IPR057444">
    <property type="entry name" value="Znf-CCCH_AtC3H23-like"/>
</dbReference>
<accession>A0A151SVJ4</accession>
<keyword evidence="2" id="KW-0677">Repeat</keyword>
<dbReference type="InterPro" id="IPR045234">
    <property type="entry name" value="Unkempt-like"/>
</dbReference>
<evidence type="ECO:0000259" key="7">
    <source>
        <dbReference type="PROSITE" id="PS50103"/>
    </source>
</evidence>
<dbReference type="Gramene" id="C.cajan_13805.t">
    <property type="protein sequence ID" value="C.cajan_13805.t.cds1"/>
    <property type="gene ID" value="C.cajan_13805"/>
</dbReference>